<dbReference type="RefSeq" id="XP_019511095.1">
    <property type="nucleotide sequence ID" value="XM_019655550.1"/>
</dbReference>
<gene>
    <name evidence="3" type="primary">FAF2</name>
</gene>
<dbReference type="Gene3D" id="3.10.20.90">
    <property type="entry name" value="Phosphatidylinositol 3-kinase Catalytic Subunit, Chain A, domain 1"/>
    <property type="match status" value="1"/>
</dbReference>
<dbReference type="OrthoDB" id="1026733at2759"/>
<dbReference type="CDD" id="cd16120">
    <property type="entry name" value="UBX_UBXN3B"/>
    <property type="match status" value="1"/>
</dbReference>
<dbReference type="GO" id="GO:0005783">
    <property type="term" value="C:endoplasmic reticulum"/>
    <property type="evidence" value="ECO:0007669"/>
    <property type="project" value="TreeGrafter"/>
</dbReference>
<reference evidence="3" key="1">
    <citation type="submission" date="2025-08" db="UniProtKB">
        <authorList>
            <consortium name="RefSeq"/>
        </authorList>
    </citation>
    <scope>IDENTIFICATION</scope>
    <source>
        <tissue evidence="3">Muscle</tissue>
    </source>
</reference>
<dbReference type="Proteomes" id="UP000694851">
    <property type="component" value="Unplaced"/>
</dbReference>
<sequence>MLVVEALIKDDLFYPKVLPLICWVFFLSVSQALRENTYPFLAMIMLKDRRMTVVGRLEGLIQPDDLINQLTFIMGANQTYLVSERLEREERNQTQVLRQQQDEAYLASLRADQEKERKKREERERKRRKEEEVKQQQLAEERRRRVIHDFLFSLKESPEKFQIEANFPRRVLPCVPSEEWPNPPTLQEAGLSHTEVLFVQDLTDE</sequence>
<dbReference type="AlphaFoldDB" id="A0A8B7SGR8"/>
<evidence type="ECO:0000256" key="1">
    <source>
        <dbReference type="SAM" id="MobiDB-lite"/>
    </source>
</evidence>
<protein>
    <submittedName>
        <fullName evidence="3">FAS-associated factor 2</fullName>
    </submittedName>
</protein>
<feature type="compositionally biased region" description="Basic and acidic residues" evidence="1">
    <location>
        <begin position="111"/>
        <end position="138"/>
    </location>
</feature>
<evidence type="ECO:0000313" key="2">
    <source>
        <dbReference type="Proteomes" id="UP000694851"/>
    </source>
</evidence>
<name>A0A8B7SGR8_HIPAR</name>
<dbReference type="SUPFAM" id="SSF54236">
    <property type="entry name" value="Ubiquitin-like"/>
    <property type="match status" value="1"/>
</dbReference>
<dbReference type="Gene3D" id="3.40.30.10">
    <property type="entry name" value="Glutaredoxin"/>
    <property type="match status" value="1"/>
</dbReference>
<dbReference type="FunFam" id="3.10.20.90:FF:000101">
    <property type="entry name" value="FAS-associated factor 2 isoform X2"/>
    <property type="match status" value="1"/>
</dbReference>
<dbReference type="GeneID" id="109389747"/>
<organism evidence="2 3">
    <name type="scientific">Hipposideros armiger</name>
    <name type="common">Great Himalayan leaf-nosed bat</name>
    <dbReference type="NCBI Taxonomy" id="186990"/>
    <lineage>
        <taxon>Eukaryota</taxon>
        <taxon>Metazoa</taxon>
        <taxon>Chordata</taxon>
        <taxon>Craniata</taxon>
        <taxon>Vertebrata</taxon>
        <taxon>Euteleostomi</taxon>
        <taxon>Mammalia</taxon>
        <taxon>Eutheria</taxon>
        <taxon>Laurasiatheria</taxon>
        <taxon>Chiroptera</taxon>
        <taxon>Yinpterochiroptera</taxon>
        <taxon>Rhinolophoidea</taxon>
        <taxon>Hipposideridae</taxon>
        <taxon>Hipposideros</taxon>
    </lineage>
</organism>
<dbReference type="GO" id="GO:0043130">
    <property type="term" value="F:ubiquitin binding"/>
    <property type="evidence" value="ECO:0007669"/>
    <property type="project" value="TreeGrafter"/>
</dbReference>
<evidence type="ECO:0000313" key="3">
    <source>
        <dbReference type="RefSeq" id="XP_019511095.1"/>
    </source>
</evidence>
<keyword evidence="2" id="KW-1185">Reference proteome</keyword>
<dbReference type="PANTHER" id="PTHR23322">
    <property type="entry name" value="FAS-ASSOCIATED PROTEIN"/>
    <property type="match status" value="1"/>
</dbReference>
<dbReference type="GO" id="GO:0036503">
    <property type="term" value="P:ERAD pathway"/>
    <property type="evidence" value="ECO:0007669"/>
    <property type="project" value="TreeGrafter"/>
</dbReference>
<dbReference type="PANTHER" id="PTHR23322:SF1">
    <property type="entry name" value="FAS-ASSOCIATED FACTOR 2"/>
    <property type="match status" value="1"/>
</dbReference>
<dbReference type="KEGG" id="hai:109389747"/>
<accession>A0A8B7SGR8</accession>
<dbReference type="InterPro" id="IPR029071">
    <property type="entry name" value="Ubiquitin-like_domsf"/>
</dbReference>
<feature type="region of interest" description="Disordered" evidence="1">
    <location>
        <begin position="108"/>
        <end position="138"/>
    </location>
</feature>
<dbReference type="InterPro" id="IPR050730">
    <property type="entry name" value="UBX_domain-protein"/>
</dbReference>
<proteinExistence type="predicted"/>
<dbReference type="CTD" id="23197"/>